<dbReference type="HAMAP" id="MF_00109">
    <property type="entry name" value="Shikimate_kinase"/>
    <property type="match status" value="1"/>
</dbReference>
<dbReference type="CDD" id="cd00464">
    <property type="entry name" value="SK"/>
    <property type="match status" value="1"/>
</dbReference>
<evidence type="ECO:0000256" key="6">
    <source>
        <dbReference type="ARBA" id="ARBA00023141"/>
    </source>
</evidence>
<comment type="subcellular location">
    <subcellularLocation>
        <location evidence="7">Cytoplasm</location>
    </subcellularLocation>
</comment>
<dbReference type="InterPro" id="IPR031322">
    <property type="entry name" value="Shikimate/glucono_kinase"/>
</dbReference>
<comment type="similarity">
    <text evidence="7">Belongs to the shikimate kinase family.</text>
</comment>
<dbReference type="UniPathway" id="UPA00053">
    <property type="reaction ID" value="UER00088"/>
</dbReference>
<dbReference type="PANTHER" id="PTHR21087">
    <property type="entry name" value="SHIKIMATE KINASE"/>
    <property type="match status" value="1"/>
</dbReference>
<reference evidence="8 9" key="1">
    <citation type="submission" date="2015-07" db="EMBL/GenBank/DDBJ databases">
        <title>Isolation and Genomic Characterization of a Novel Halophilic Metal-Reducing Deltaproteobacterium from the Deep Subsurface.</title>
        <authorList>
            <person name="Badalamenti J.P."/>
            <person name="Summers Z.M."/>
            <person name="Gralnick J.A."/>
            <person name="Bond D.R."/>
        </authorList>
    </citation>
    <scope>NUCLEOTIDE SEQUENCE [LARGE SCALE GENOMIC DNA]</scope>
    <source>
        <strain evidence="8 9">WTL</strain>
    </source>
</reference>
<dbReference type="AlphaFoldDB" id="A0A0M4D532"/>
<evidence type="ECO:0000313" key="8">
    <source>
        <dbReference type="EMBL" id="ALC15797.1"/>
    </source>
</evidence>
<dbReference type="GO" id="GO:0005524">
    <property type="term" value="F:ATP binding"/>
    <property type="evidence" value="ECO:0007669"/>
    <property type="project" value="UniProtKB-UniRule"/>
</dbReference>
<evidence type="ECO:0000256" key="2">
    <source>
        <dbReference type="ARBA" id="ARBA00022679"/>
    </source>
</evidence>
<keyword evidence="5 7" id="KW-0067">ATP-binding</keyword>
<sequence length="175" mass="19077">MTGAGNLVLIGMPGAGKSTVGALLARRLNIPFIDIDELMIARRGRPLQKIIDTEGLQAFARLEEETILALDAAASVIATGGSAVYSVAAMTALGRDGTIIFLDLPLQELEERISDMTTRGMVIAPETTFAELYRQRRPLYRRHADLVIVPGGRRPAELVIDIEDLLRRRGLTLGR</sequence>
<evidence type="ECO:0000256" key="3">
    <source>
        <dbReference type="ARBA" id="ARBA00022741"/>
    </source>
</evidence>
<comment type="cofactor">
    <cofactor evidence="7">
        <name>Mg(2+)</name>
        <dbReference type="ChEBI" id="CHEBI:18420"/>
    </cofactor>
    <text evidence="7">Binds 1 Mg(2+) ion per subunit.</text>
</comment>
<evidence type="ECO:0000256" key="7">
    <source>
        <dbReference type="HAMAP-Rule" id="MF_00109"/>
    </source>
</evidence>
<dbReference type="GO" id="GO:0009073">
    <property type="term" value="P:aromatic amino acid family biosynthetic process"/>
    <property type="evidence" value="ECO:0007669"/>
    <property type="project" value="UniProtKB-KW"/>
</dbReference>
<evidence type="ECO:0000256" key="4">
    <source>
        <dbReference type="ARBA" id="ARBA00022777"/>
    </source>
</evidence>
<keyword evidence="7" id="KW-0460">Magnesium</keyword>
<comment type="function">
    <text evidence="7">Catalyzes the specific phosphorylation of the 3-hydroxyl group of shikimic acid using ATP as a cosubstrate.</text>
</comment>
<protein>
    <recommendedName>
        <fullName evidence="7">Shikimate kinase</fullName>
        <shortName evidence="7">SK</shortName>
        <ecNumber evidence="7">2.7.1.71</ecNumber>
    </recommendedName>
</protein>
<dbReference type="KEGG" id="des:DSOUD_1011"/>
<accession>A0A0M4D532</accession>
<dbReference type="GO" id="GO:0000287">
    <property type="term" value="F:magnesium ion binding"/>
    <property type="evidence" value="ECO:0007669"/>
    <property type="project" value="UniProtKB-UniRule"/>
</dbReference>
<dbReference type="InterPro" id="IPR000623">
    <property type="entry name" value="Shikimate_kinase/TSH1"/>
</dbReference>
<feature type="binding site" evidence="7">
    <location>
        <position position="18"/>
    </location>
    <ligand>
        <name>Mg(2+)</name>
        <dbReference type="ChEBI" id="CHEBI:18420"/>
    </ligand>
</feature>
<keyword evidence="1 7" id="KW-0028">Amino-acid biosynthesis</keyword>
<dbReference type="SUPFAM" id="SSF52540">
    <property type="entry name" value="P-loop containing nucleoside triphosphate hydrolases"/>
    <property type="match status" value="1"/>
</dbReference>
<dbReference type="PANTHER" id="PTHR21087:SF16">
    <property type="entry name" value="SHIKIMATE KINASE 1, CHLOROPLASTIC"/>
    <property type="match status" value="1"/>
</dbReference>
<dbReference type="PATRIC" id="fig|1603606.3.peg.1109"/>
<keyword evidence="6 7" id="KW-0057">Aromatic amino acid biosynthesis</keyword>
<dbReference type="Proteomes" id="UP000057158">
    <property type="component" value="Chromosome"/>
</dbReference>
<dbReference type="InterPro" id="IPR027417">
    <property type="entry name" value="P-loop_NTPase"/>
</dbReference>
<keyword evidence="3 7" id="KW-0547">Nucleotide-binding</keyword>
<dbReference type="Gene3D" id="3.40.50.300">
    <property type="entry name" value="P-loop containing nucleotide triphosphate hydrolases"/>
    <property type="match status" value="1"/>
</dbReference>
<comment type="pathway">
    <text evidence="7">Metabolic intermediate biosynthesis; chorismate biosynthesis; chorismate from D-erythrose 4-phosphate and phosphoenolpyruvate: step 5/7.</text>
</comment>
<keyword evidence="2 7" id="KW-0808">Transferase</keyword>
<evidence type="ECO:0000313" key="9">
    <source>
        <dbReference type="Proteomes" id="UP000057158"/>
    </source>
</evidence>
<organism evidence="8 9">
    <name type="scientific">Desulfuromonas soudanensis</name>
    <dbReference type="NCBI Taxonomy" id="1603606"/>
    <lineage>
        <taxon>Bacteria</taxon>
        <taxon>Pseudomonadati</taxon>
        <taxon>Thermodesulfobacteriota</taxon>
        <taxon>Desulfuromonadia</taxon>
        <taxon>Desulfuromonadales</taxon>
        <taxon>Desulfuromonadaceae</taxon>
        <taxon>Desulfuromonas</taxon>
    </lineage>
</organism>
<dbReference type="RefSeq" id="WP_053549964.1">
    <property type="nucleotide sequence ID" value="NZ_CP010802.1"/>
</dbReference>
<keyword evidence="4 7" id="KW-0418">Kinase</keyword>
<feature type="binding site" evidence="7">
    <location>
        <position position="81"/>
    </location>
    <ligand>
        <name>substrate</name>
    </ligand>
</feature>
<dbReference type="EC" id="2.7.1.71" evidence="7"/>
<dbReference type="GO" id="GO:0005829">
    <property type="term" value="C:cytosol"/>
    <property type="evidence" value="ECO:0007669"/>
    <property type="project" value="TreeGrafter"/>
</dbReference>
<evidence type="ECO:0000256" key="1">
    <source>
        <dbReference type="ARBA" id="ARBA00022605"/>
    </source>
</evidence>
<dbReference type="STRING" id="1603606.DSOUD_1011"/>
<feature type="binding site" evidence="7">
    <location>
        <position position="36"/>
    </location>
    <ligand>
        <name>substrate</name>
    </ligand>
</feature>
<feature type="binding site" evidence="7">
    <location>
        <position position="119"/>
    </location>
    <ligand>
        <name>ATP</name>
        <dbReference type="ChEBI" id="CHEBI:30616"/>
    </ligand>
</feature>
<dbReference type="PRINTS" id="PR01100">
    <property type="entry name" value="SHIKIMTKNASE"/>
</dbReference>
<keyword evidence="7" id="KW-0479">Metal-binding</keyword>
<dbReference type="GO" id="GO:0009423">
    <property type="term" value="P:chorismate biosynthetic process"/>
    <property type="evidence" value="ECO:0007669"/>
    <property type="project" value="UniProtKB-UniRule"/>
</dbReference>
<proteinExistence type="inferred from homology"/>
<name>A0A0M4D532_9BACT</name>
<dbReference type="Pfam" id="PF01202">
    <property type="entry name" value="SKI"/>
    <property type="match status" value="1"/>
</dbReference>
<comment type="catalytic activity">
    <reaction evidence="7">
        <text>shikimate + ATP = 3-phosphoshikimate + ADP + H(+)</text>
        <dbReference type="Rhea" id="RHEA:13121"/>
        <dbReference type="ChEBI" id="CHEBI:15378"/>
        <dbReference type="ChEBI" id="CHEBI:30616"/>
        <dbReference type="ChEBI" id="CHEBI:36208"/>
        <dbReference type="ChEBI" id="CHEBI:145989"/>
        <dbReference type="ChEBI" id="CHEBI:456216"/>
        <dbReference type="EC" id="2.7.1.71"/>
    </reaction>
</comment>
<dbReference type="GO" id="GO:0004765">
    <property type="term" value="F:shikimate kinase activity"/>
    <property type="evidence" value="ECO:0007669"/>
    <property type="project" value="UniProtKB-UniRule"/>
</dbReference>
<keyword evidence="7" id="KW-0963">Cytoplasm</keyword>
<dbReference type="EMBL" id="CP010802">
    <property type="protein sequence ID" value="ALC15797.1"/>
    <property type="molecule type" value="Genomic_DNA"/>
</dbReference>
<gene>
    <name evidence="7" type="primary">aroK</name>
    <name evidence="8" type="ORF">DSOUD_1011</name>
</gene>
<evidence type="ECO:0000256" key="5">
    <source>
        <dbReference type="ARBA" id="ARBA00022840"/>
    </source>
</evidence>
<keyword evidence="9" id="KW-1185">Reference proteome</keyword>
<comment type="caution">
    <text evidence="7">Lacks conserved residue(s) required for the propagation of feature annotation.</text>
</comment>
<feature type="binding site" evidence="7">
    <location>
        <position position="136"/>
    </location>
    <ligand>
        <name>substrate</name>
    </ligand>
</feature>
<feature type="binding site" evidence="7">
    <location>
        <begin position="14"/>
        <end position="19"/>
    </location>
    <ligand>
        <name>ATP</name>
        <dbReference type="ChEBI" id="CHEBI:30616"/>
    </ligand>
</feature>
<comment type="subunit">
    <text evidence="7">Monomer.</text>
</comment>
<dbReference type="GO" id="GO:0008652">
    <property type="term" value="P:amino acid biosynthetic process"/>
    <property type="evidence" value="ECO:0007669"/>
    <property type="project" value="UniProtKB-KW"/>
</dbReference>
<feature type="binding site" evidence="7">
    <location>
        <position position="153"/>
    </location>
    <ligand>
        <name>ATP</name>
        <dbReference type="ChEBI" id="CHEBI:30616"/>
    </ligand>
</feature>